<keyword evidence="1" id="KW-0732">Signal</keyword>
<dbReference type="Proteomes" id="UP000183569">
    <property type="component" value="Unassembled WGS sequence"/>
</dbReference>
<protein>
    <recommendedName>
        <fullName evidence="4">Lipoprotein</fullName>
    </recommendedName>
</protein>
<dbReference type="PROSITE" id="PS51257">
    <property type="entry name" value="PROKAR_LIPOPROTEIN"/>
    <property type="match status" value="1"/>
</dbReference>
<dbReference type="AlphaFoldDB" id="A0A1G4YWA0"/>
<feature type="chain" id="PRO_5032493817" description="Lipoprotein" evidence="1">
    <location>
        <begin position="21"/>
        <end position="123"/>
    </location>
</feature>
<evidence type="ECO:0000313" key="3">
    <source>
        <dbReference type="Proteomes" id="UP000183569"/>
    </source>
</evidence>
<reference evidence="2 3" key="1">
    <citation type="submission" date="2016-10" db="EMBL/GenBank/DDBJ databases">
        <authorList>
            <person name="Varghese N."/>
            <person name="Submissions S."/>
        </authorList>
    </citation>
    <scope>NUCLEOTIDE SEQUENCE [LARGE SCALE GENOMIC DNA]</scope>
    <source>
        <strain evidence="2 3">CGMCC 1.12102</strain>
    </source>
</reference>
<feature type="signal peptide" evidence="1">
    <location>
        <begin position="1"/>
        <end position="20"/>
    </location>
</feature>
<evidence type="ECO:0008006" key="4">
    <source>
        <dbReference type="Google" id="ProtNLM"/>
    </source>
</evidence>
<accession>A0A1G4YWA0</accession>
<dbReference type="EMBL" id="FMUI01000012">
    <property type="protein sequence ID" value="SCX57752.1"/>
    <property type="molecule type" value="Genomic_DNA"/>
</dbReference>
<sequence>MRRSHSYLLCLSFVLPFTLAGCVKKTVPSVVKDAPQKQQTQQCYELLTALKGLDNSAFETYKQQFNTINKSYEVYKRNRPIIDKNSAEIMKTEIDSKIEVVCSRVRSAVFTNMSSRANALKQL</sequence>
<evidence type="ECO:0000256" key="1">
    <source>
        <dbReference type="SAM" id="SignalP"/>
    </source>
</evidence>
<name>A0A1G4YWA0_9ENTR</name>
<proteinExistence type="predicted"/>
<organism evidence="2 3">
    <name type="scientific">Kosakonia sacchari</name>
    <dbReference type="NCBI Taxonomy" id="1158459"/>
    <lineage>
        <taxon>Bacteria</taxon>
        <taxon>Pseudomonadati</taxon>
        <taxon>Pseudomonadota</taxon>
        <taxon>Gammaproteobacteria</taxon>
        <taxon>Enterobacterales</taxon>
        <taxon>Enterobacteriaceae</taxon>
        <taxon>Kosakonia</taxon>
    </lineage>
</organism>
<evidence type="ECO:0000313" key="2">
    <source>
        <dbReference type="EMBL" id="SCX57752.1"/>
    </source>
</evidence>
<gene>
    <name evidence="2" type="ORF">SAMN02927897_03562</name>
</gene>
<comment type="caution">
    <text evidence="2">The sequence shown here is derived from an EMBL/GenBank/DDBJ whole genome shotgun (WGS) entry which is preliminary data.</text>
</comment>